<dbReference type="Proteomes" id="UP000242205">
    <property type="component" value="Chromosome"/>
</dbReference>
<dbReference type="InterPro" id="IPR004596">
    <property type="entry name" value="Cell_div_suppressor_SulA"/>
</dbReference>
<evidence type="ECO:0000313" key="1">
    <source>
        <dbReference type="EMBL" id="AUN94835.1"/>
    </source>
</evidence>
<name>A0A2I6S6E6_9RHOO</name>
<dbReference type="GO" id="GO:0009432">
    <property type="term" value="P:SOS response"/>
    <property type="evidence" value="ECO:0007669"/>
    <property type="project" value="InterPro"/>
</dbReference>
<dbReference type="NCBIfam" id="NF033429">
    <property type="entry name" value="ImuA_translesion"/>
    <property type="match status" value="1"/>
</dbReference>
<dbReference type="Gene3D" id="3.40.50.300">
    <property type="entry name" value="P-loop containing nucleotide triphosphate hydrolases"/>
    <property type="match status" value="1"/>
</dbReference>
<gene>
    <name evidence="1" type="ORF">C0099_07755</name>
</gene>
<sequence length="233" mass="24495">MSASPALAALPPGLVWRADRLARDVTPGEPTGFKALDDELPGAGWPREGIVELLVATPGIGEIELLLPLLARAGVDRLVVWVAPPRLPYAPSLAHSGVPLERMPVVVAQNAAAAIWATRQALASGACHAVLAWIERIDMAALRRLQLAAEEAATPLFLYRPPQAARQSSPAVLRLALAGHRAGLHVDILKRRGPPASAPLILPLTRSIGEPAHAVDRPASARAVPAGIHARHG</sequence>
<dbReference type="Pfam" id="PF03846">
    <property type="entry name" value="SulA"/>
    <property type="match status" value="1"/>
</dbReference>
<dbReference type="KEGG" id="atw:C0099_07755"/>
<protein>
    <submittedName>
        <fullName evidence="1">SOS cell division inhibitor SulA</fullName>
    </submittedName>
</protein>
<dbReference type="PIRSF" id="PIRSF037290">
    <property type="entry name" value="UCP037290"/>
    <property type="match status" value="1"/>
</dbReference>
<dbReference type="RefSeq" id="WP_102246901.1">
    <property type="nucleotide sequence ID" value="NZ_CP025682.1"/>
</dbReference>
<accession>A0A2I6S6E6</accession>
<keyword evidence="2" id="KW-1185">Reference proteome</keyword>
<dbReference type="SUPFAM" id="SSF52540">
    <property type="entry name" value="P-loop containing nucleoside triphosphate hydrolases"/>
    <property type="match status" value="1"/>
</dbReference>
<dbReference type="InterPro" id="IPR017166">
    <property type="entry name" value="UCP037290"/>
</dbReference>
<reference evidence="1 2" key="1">
    <citation type="submission" date="2018-01" db="EMBL/GenBank/DDBJ databases">
        <authorList>
            <person name="Fu G.-Y."/>
        </authorList>
    </citation>
    <scope>NUCLEOTIDE SEQUENCE [LARGE SCALE GENOMIC DNA]</scope>
    <source>
        <strain evidence="1 2">SY39</strain>
    </source>
</reference>
<organism evidence="1 2">
    <name type="scientific">Pseudazoarcus pumilus</name>
    <dbReference type="NCBI Taxonomy" id="2067960"/>
    <lineage>
        <taxon>Bacteria</taxon>
        <taxon>Pseudomonadati</taxon>
        <taxon>Pseudomonadota</taxon>
        <taxon>Betaproteobacteria</taxon>
        <taxon>Rhodocyclales</taxon>
        <taxon>Zoogloeaceae</taxon>
        <taxon>Pseudazoarcus</taxon>
    </lineage>
</organism>
<dbReference type="EMBL" id="CP025682">
    <property type="protein sequence ID" value="AUN94835.1"/>
    <property type="molecule type" value="Genomic_DNA"/>
</dbReference>
<dbReference type="AlphaFoldDB" id="A0A2I6S6E6"/>
<dbReference type="GO" id="GO:0051782">
    <property type="term" value="P:negative regulation of cell division"/>
    <property type="evidence" value="ECO:0007669"/>
    <property type="project" value="InterPro"/>
</dbReference>
<dbReference type="InterPro" id="IPR047610">
    <property type="entry name" value="ImuA_translesion"/>
</dbReference>
<dbReference type="OrthoDB" id="9811176at2"/>
<dbReference type="InterPro" id="IPR027417">
    <property type="entry name" value="P-loop_NTPase"/>
</dbReference>
<evidence type="ECO:0000313" key="2">
    <source>
        <dbReference type="Proteomes" id="UP000242205"/>
    </source>
</evidence>
<proteinExistence type="predicted"/>